<feature type="transmembrane region" description="Helical" evidence="1">
    <location>
        <begin position="6"/>
        <end position="24"/>
    </location>
</feature>
<evidence type="ECO:0000313" key="2">
    <source>
        <dbReference type="EMBL" id="ACV77665.1"/>
    </source>
</evidence>
<dbReference type="eggNOG" id="ENOG5033GN1">
    <property type="taxonomic scope" value="Bacteria"/>
</dbReference>
<evidence type="ECO:0000256" key="1">
    <source>
        <dbReference type="SAM" id="Phobius"/>
    </source>
</evidence>
<keyword evidence="3" id="KW-1185">Reference proteome</keyword>
<dbReference type="HOGENOM" id="CLU_140382_0_0_11"/>
<evidence type="ECO:0000313" key="3">
    <source>
        <dbReference type="Proteomes" id="UP000002218"/>
    </source>
</evidence>
<organism evidence="2 3">
    <name type="scientific">Nakamurella multipartita (strain ATCC 700099 / DSM 44233 / CIP 104796 / JCM 9543 / NBRC 105858 / Y-104)</name>
    <name type="common">Microsphaera multipartita</name>
    <dbReference type="NCBI Taxonomy" id="479431"/>
    <lineage>
        <taxon>Bacteria</taxon>
        <taxon>Bacillati</taxon>
        <taxon>Actinomycetota</taxon>
        <taxon>Actinomycetes</taxon>
        <taxon>Nakamurellales</taxon>
        <taxon>Nakamurellaceae</taxon>
        <taxon>Nakamurella</taxon>
    </lineage>
</organism>
<dbReference type="AlphaFoldDB" id="C8XDK1"/>
<protein>
    <submittedName>
        <fullName evidence="2">Uncharacterized protein</fullName>
    </submittedName>
</protein>
<dbReference type="OrthoDB" id="3828660at2"/>
<feature type="transmembrane region" description="Helical" evidence="1">
    <location>
        <begin position="36"/>
        <end position="56"/>
    </location>
</feature>
<gene>
    <name evidence="2" type="ordered locus">Namu_1261</name>
</gene>
<name>C8XDK1_NAKMY</name>
<feature type="transmembrane region" description="Helical" evidence="1">
    <location>
        <begin position="93"/>
        <end position="113"/>
    </location>
</feature>
<dbReference type="Proteomes" id="UP000002218">
    <property type="component" value="Chromosome"/>
</dbReference>
<keyword evidence="1" id="KW-0812">Transmembrane</keyword>
<dbReference type="RefSeq" id="WP_015746575.1">
    <property type="nucleotide sequence ID" value="NC_013235.1"/>
</dbReference>
<dbReference type="EMBL" id="CP001737">
    <property type="protein sequence ID" value="ACV77665.1"/>
    <property type="molecule type" value="Genomic_DNA"/>
</dbReference>
<reference evidence="2 3" key="2">
    <citation type="journal article" date="2010" name="Stand. Genomic Sci.">
        <title>Complete genome sequence of Nakamurella multipartita type strain (Y-104).</title>
        <authorList>
            <person name="Tice H."/>
            <person name="Mayilraj S."/>
            <person name="Sims D."/>
            <person name="Lapidus A."/>
            <person name="Nolan M."/>
            <person name="Lucas S."/>
            <person name="Glavina Del Rio T."/>
            <person name="Copeland A."/>
            <person name="Cheng J.F."/>
            <person name="Meincke L."/>
            <person name="Bruce D."/>
            <person name="Goodwin L."/>
            <person name="Pitluck S."/>
            <person name="Ivanova N."/>
            <person name="Mavromatis K."/>
            <person name="Ovchinnikova G."/>
            <person name="Pati A."/>
            <person name="Chen A."/>
            <person name="Palaniappan K."/>
            <person name="Land M."/>
            <person name="Hauser L."/>
            <person name="Chang Y.J."/>
            <person name="Jeffries C.D."/>
            <person name="Detter J.C."/>
            <person name="Brettin T."/>
            <person name="Rohde M."/>
            <person name="Goker M."/>
            <person name="Bristow J."/>
            <person name="Eisen J.A."/>
            <person name="Markowitz V."/>
            <person name="Hugenholtz P."/>
            <person name="Kyrpides N.C."/>
            <person name="Klenk H.P."/>
            <person name="Chen F."/>
        </authorList>
    </citation>
    <scope>NUCLEOTIDE SEQUENCE [LARGE SCALE GENOMIC DNA]</scope>
    <source>
        <strain evidence="3">ATCC 700099 / DSM 44233 / CIP 104796 / JCM 9543 / NBRC 105858 / Y-104</strain>
    </source>
</reference>
<dbReference type="KEGG" id="nml:Namu_1261"/>
<keyword evidence="1" id="KW-1133">Transmembrane helix</keyword>
<keyword evidence="1" id="KW-0472">Membrane</keyword>
<proteinExistence type="predicted"/>
<dbReference type="STRING" id="479431.Namu_1261"/>
<reference evidence="3" key="1">
    <citation type="submission" date="2009-09" db="EMBL/GenBank/DDBJ databases">
        <title>The complete genome of Nakamurella multipartita DSM 44233.</title>
        <authorList>
            <consortium name="US DOE Joint Genome Institute (JGI-PGF)"/>
            <person name="Lucas S."/>
            <person name="Copeland A."/>
            <person name="Lapidus A."/>
            <person name="Glavina del Rio T."/>
            <person name="Dalin E."/>
            <person name="Tice H."/>
            <person name="Bruce D."/>
            <person name="Goodwin L."/>
            <person name="Pitluck S."/>
            <person name="Kyrpides N."/>
            <person name="Mavromatis K."/>
            <person name="Ivanova N."/>
            <person name="Ovchinnikova G."/>
            <person name="Sims D."/>
            <person name="Meincke L."/>
            <person name="Brettin T."/>
            <person name="Detter J.C."/>
            <person name="Han C."/>
            <person name="Larimer F."/>
            <person name="Land M."/>
            <person name="Hauser L."/>
            <person name="Markowitz V."/>
            <person name="Cheng J.-F."/>
            <person name="Hugenholtz P."/>
            <person name="Woyke T."/>
            <person name="Wu D."/>
            <person name="Klenk H.-P."/>
            <person name="Eisen J.A."/>
        </authorList>
    </citation>
    <scope>NUCLEOTIDE SEQUENCE [LARGE SCALE GENOMIC DNA]</scope>
    <source>
        <strain evidence="3">ATCC 700099 / DSM 44233 / CIP 104796 / JCM 9543 / NBRC 105858 / Y-104</strain>
    </source>
</reference>
<feature type="transmembrane region" description="Helical" evidence="1">
    <location>
        <begin position="68"/>
        <end position="86"/>
    </location>
</feature>
<dbReference type="InParanoid" id="C8XDK1"/>
<accession>C8XDK1</accession>
<sequence length="121" mass="13003">MIPVLGYAILAAGLVLALWTGIQAARRRPTSEAQMVGAIVVEVALLVQVVIALIQLFGGHDVAEPVTFVAYSIGVLLALPLGFYLAREERTRWGSVCLCFTAVVVAVMMLRLLQLWQAPVG</sequence>